<name>A0A059TBF9_GRAMO</name>
<dbReference type="Pfam" id="PF00487">
    <property type="entry name" value="FA_desaturase"/>
    <property type="match status" value="1"/>
</dbReference>
<keyword evidence="7 14" id="KW-1133">Transmembrane helix</keyword>
<evidence type="ECO:0000259" key="15">
    <source>
        <dbReference type="Pfam" id="PF00487"/>
    </source>
</evidence>
<sequence length="341" mass="38992">MTPDAREETLLEDDGYVRLVAPQASSGKQEASYLNIAMYSFFHTAGAYGLYLAATEAKWATIFLAFILHEAAILGVTAGAHRLWAHRTYKAKLPLQIFLMLLHSFACRYSAFHWARDHRLHHKYSDTDGDPHNASRGLFFSHIGWLMFKKHPEAKKRMGKIDVSDLKANKVLMFQKKYSIPFIGTICFILPTLIPMYFWDETFSSAFFVTVLRVIVSLHVTFLVNSFAHAFGNRPYDRYIKPSQSIPISLATLGEGYHNYHHAFPWDYKASEFGNTIGNFTTMVINFFAWLGWAYDLKSVGADMIAKKKEKTGDGTNLWGWGDKDMSKEHKEIANVTYKEK</sequence>
<evidence type="ECO:0000256" key="6">
    <source>
        <dbReference type="ARBA" id="ARBA00022832"/>
    </source>
</evidence>
<evidence type="ECO:0000256" key="5">
    <source>
        <dbReference type="ARBA" id="ARBA00022723"/>
    </source>
</evidence>
<proteinExistence type="evidence at transcript level"/>
<evidence type="ECO:0000256" key="11">
    <source>
        <dbReference type="ARBA" id="ARBA00023136"/>
    </source>
</evidence>
<dbReference type="InterPro" id="IPR005804">
    <property type="entry name" value="FA_desaturase_dom"/>
</dbReference>
<dbReference type="GO" id="GO:0004768">
    <property type="term" value="F:stearoyl-CoA 9-desaturase activity"/>
    <property type="evidence" value="ECO:0007669"/>
    <property type="project" value="TreeGrafter"/>
</dbReference>
<feature type="transmembrane region" description="Helical" evidence="14">
    <location>
        <begin position="205"/>
        <end position="228"/>
    </location>
</feature>
<keyword evidence="6" id="KW-0276">Fatty acid metabolism</keyword>
<feature type="transmembrane region" description="Helical" evidence="14">
    <location>
        <begin position="178"/>
        <end position="199"/>
    </location>
</feature>
<evidence type="ECO:0000256" key="13">
    <source>
        <dbReference type="RuleBase" id="RU000581"/>
    </source>
</evidence>
<dbReference type="PROSITE" id="PS00476">
    <property type="entry name" value="FATTY_ACID_DESATUR_1"/>
    <property type="match status" value="1"/>
</dbReference>
<dbReference type="InterPro" id="IPR015876">
    <property type="entry name" value="Acyl-CoA_DS"/>
</dbReference>
<dbReference type="PANTHER" id="PTHR11351:SF31">
    <property type="entry name" value="DESATURASE 1, ISOFORM A-RELATED"/>
    <property type="match status" value="1"/>
</dbReference>
<evidence type="ECO:0000256" key="8">
    <source>
        <dbReference type="ARBA" id="ARBA00023002"/>
    </source>
</evidence>
<comment type="similarity">
    <text evidence="2 13">Belongs to the fatty acid desaturase type 1 family.</text>
</comment>
<evidence type="ECO:0000256" key="3">
    <source>
        <dbReference type="ARBA" id="ARBA00022516"/>
    </source>
</evidence>
<keyword evidence="4 13" id="KW-0812">Transmembrane</keyword>
<accession>A0A059TBF9</accession>
<comment type="domain">
    <text evidence="13">The histidine box domains are involved in binding the catalytic metal ions.</text>
</comment>
<feature type="transmembrane region" description="Helical" evidence="14">
    <location>
        <begin position="33"/>
        <end position="53"/>
    </location>
</feature>
<dbReference type="AlphaFoldDB" id="A0A059TBF9"/>
<dbReference type="InterPro" id="IPR001522">
    <property type="entry name" value="FADS-1_CS"/>
</dbReference>
<keyword evidence="5" id="KW-0479">Metal-binding</keyword>
<dbReference type="GO" id="GO:0006636">
    <property type="term" value="P:unsaturated fatty acid biosynthetic process"/>
    <property type="evidence" value="ECO:0007669"/>
    <property type="project" value="TreeGrafter"/>
</dbReference>
<evidence type="ECO:0000256" key="4">
    <source>
        <dbReference type="ARBA" id="ARBA00022692"/>
    </source>
</evidence>
<evidence type="ECO:0000256" key="10">
    <source>
        <dbReference type="ARBA" id="ARBA00023098"/>
    </source>
</evidence>
<keyword evidence="11 14" id="KW-0472">Membrane</keyword>
<dbReference type="CDD" id="cd03505">
    <property type="entry name" value="Delta9-FADS-like"/>
    <property type="match status" value="1"/>
</dbReference>
<evidence type="ECO:0000256" key="14">
    <source>
        <dbReference type="SAM" id="Phobius"/>
    </source>
</evidence>
<keyword evidence="12 13" id="KW-0275">Fatty acid biosynthesis</keyword>
<protein>
    <submittedName>
        <fullName evidence="16">Fatty acyl desaturase</fullName>
    </submittedName>
</protein>
<keyword evidence="8 13" id="KW-0560">Oxidoreductase</keyword>
<dbReference type="PANTHER" id="PTHR11351">
    <property type="entry name" value="ACYL-COA DESATURASE"/>
    <property type="match status" value="1"/>
</dbReference>
<dbReference type="PRINTS" id="PR00075">
    <property type="entry name" value="FACDDSATRASE"/>
</dbReference>
<keyword evidence="9" id="KW-0408">Iron</keyword>
<comment type="subcellular location">
    <subcellularLocation>
        <location evidence="1">Membrane</location>
        <topology evidence="1">Multi-pass membrane protein</topology>
    </subcellularLocation>
</comment>
<evidence type="ECO:0000256" key="9">
    <source>
        <dbReference type="ARBA" id="ARBA00023004"/>
    </source>
</evidence>
<evidence type="ECO:0000256" key="2">
    <source>
        <dbReference type="ARBA" id="ARBA00009295"/>
    </source>
</evidence>
<dbReference type="GO" id="GO:0005506">
    <property type="term" value="F:iron ion binding"/>
    <property type="evidence" value="ECO:0007669"/>
    <property type="project" value="TreeGrafter"/>
</dbReference>
<reference evidence="16" key="1">
    <citation type="submission" date="2013-05" db="EMBL/GenBank/DDBJ databases">
        <title>Sex pheromone biosynthesis of Cydia pomonella and Grapholita molesta involve delta-9 desaturase.</title>
        <authorList>
            <person name="Ding B.-J."/>
            <person name="Lofstedt C."/>
        </authorList>
    </citation>
    <scope>NUCLEOTIDE SEQUENCE</scope>
    <source>
        <strain evidence="16">Gmo_KPSQ</strain>
        <tissue evidence="16">Pheromone gland</tissue>
    </source>
</reference>
<dbReference type="EMBL" id="KF022097">
    <property type="protein sequence ID" value="AHW98358.1"/>
    <property type="molecule type" value="mRNA"/>
</dbReference>
<feature type="domain" description="Fatty acid desaturase" evidence="15">
    <location>
        <begin position="58"/>
        <end position="265"/>
    </location>
</feature>
<organism evidence="16">
    <name type="scientific">Grapholita molesta</name>
    <name type="common">Oriental fruit moth</name>
    <name type="synonym">Cydia molesta</name>
    <dbReference type="NCBI Taxonomy" id="192188"/>
    <lineage>
        <taxon>Eukaryota</taxon>
        <taxon>Metazoa</taxon>
        <taxon>Ecdysozoa</taxon>
        <taxon>Arthropoda</taxon>
        <taxon>Hexapoda</taxon>
        <taxon>Insecta</taxon>
        <taxon>Pterygota</taxon>
        <taxon>Neoptera</taxon>
        <taxon>Endopterygota</taxon>
        <taxon>Lepidoptera</taxon>
        <taxon>Glossata</taxon>
        <taxon>Ditrysia</taxon>
        <taxon>Tortricoidea</taxon>
        <taxon>Tortricidae</taxon>
        <taxon>Olethreutinae</taxon>
        <taxon>Grapholitini</taxon>
        <taxon>Grapholita</taxon>
    </lineage>
</organism>
<evidence type="ECO:0000256" key="7">
    <source>
        <dbReference type="ARBA" id="ARBA00022989"/>
    </source>
</evidence>
<keyword evidence="10" id="KW-0443">Lipid metabolism</keyword>
<evidence type="ECO:0000256" key="1">
    <source>
        <dbReference type="ARBA" id="ARBA00004141"/>
    </source>
</evidence>
<keyword evidence="3 13" id="KW-0444">Lipid biosynthesis</keyword>
<comment type="cofactor">
    <cofactor evidence="13">
        <name>Fe(2+)</name>
        <dbReference type="ChEBI" id="CHEBI:29033"/>
    </cofactor>
</comment>
<feature type="transmembrane region" description="Helical" evidence="14">
    <location>
        <begin position="59"/>
        <end position="81"/>
    </location>
</feature>
<evidence type="ECO:0000256" key="12">
    <source>
        <dbReference type="ARBA" id="ARBA00023160"/>
    </source>
</evidence>
<evidence type="ECO:0000313" key="16">
    <source>
        <dbReference type="EMBL" id="AHW98358.1"/>
    </source>
</evidence>
<dbReference type="GO" id="GO:0005789">
    <property type="term" value="C:endoplasmic reticulum membrane"/>
    <property type="evidence" value="ECO:0007669"/>
    <property type="project" value="TreeGrafter"/>
</dbReference>